<evidence type="ECO:0000313" key="1">
    <source>
        <dbReference type="EMBL" id="MDD2177106.1"/>
    </source>
</evidence>
<proteinExistence type="predicted"/>
<comment type="caution">
    <text evidence="1">The sequence shown here is derived from an EMBL/GenBank/DDBJ whole genome shotgun (WGS) entry which is preliminary data.</text>
</comment>
<evidence type="ECO:0000313" key="2">
    <source>
        <dbReference type="Proteomes" id="UP001148932"/>
    </source>
</evidence>
<dbReference type="InterPro" id="IPR011990">
    <property type="entry name" value="TPR-like_helical_dom_sf"/>
</dbReference>
<sequence length="161" mass="17915">MAKATDSFSKWEKATTQQEAFYAVAAAAFGAYDLENFSEAEAIAHRAIQLASLFEENWNVGNALFAGHTVLGLLALRRGDVELAIQELDTSAKNRGSPQLGSFGPTMRLAKELVELGKTEEVIAFLHQCLAFWKIGSPWVEVWEKKIRRGLVPNFFMNLHT</sequence>
<evidence type="ECO:0008006" key="3">
    <source>
        <dbReference type="Google" id="ProtNLM"/>
    </source>
</evidence>
<name>A0ABT5RTU3_9BURK</name>
<protein>
    <recommendedName>
        <fullName evidence="3">Tetratricopeptide repeat-containing protein</fullName>
    </recommendedName>
</protein>
<dbReference type="RefSeq" id="WP_274108367.1">
    <property type="nucleotide sequence ID" value="NZ_JAPCKI010000003.1"/>
</dbReference>
<keyword evidence="2" id="KW-1185">Reference proteome</keyword>
<dbReference type="Gene3D" id="1.25.40.10">
    <property type="entry name" value="Tetratricopeptide repeat domain"/>
    <property type="match status" value="1"/>
</dbReference>
<gene>
    <name evidence="1" type="ORF">OIN59_06640</name>
</gene>
<dbReference type="Proteomes" id="UP001148932">
    <property type="component" value="Unassembled WGS sequence"/>
</dbReference>
<reference evidence="1" key="1">
    <citation type="submission" date="2022-10" db="EMBL/GenBank/DDBJ databases">
        <title>Description of microaerobic benzene degrading bacteria.</title>
        <authorList>
            <person name="Bedics A."/>
            <person name="Tancsics A."/>
            <person name="Banerjee S."/>
        </authorList>
    </citation>
    <scope>NUCLEOTIDE SEQUENCE</scope>
    <source>
        <strain evidence="1">D2M1</strain>
    </source>
</reference>
<dbReference type="EMBL" id="JAPCKI010000003">
    <property type="protein sequence ID" value="MDD2177106.1"/>
    <property type="molecule type" value="Genomic_DNA"/>
</dbReference>
<accession>A0ABT5RTU3</accession>
<dbReference type="SUPFAM" id="SSF48452">
    <property type="entry name" value="TPR-like"/>
    <property type="match status" value="1"/>
</dbReference>
<organism evidence="1 2">
    <name type="scientific">Acidovorax benzenivorans</name>
    <dbReference type="NCBI Taxonomy" id="2987520"/>
    <lineage>
        <taxon>Bacteria</taxon>
        <taxon>Pseudomonadati</taxon>
        <taxon>Pseudomonadota</taxon>
        <taxon>Betaproteobacteria</taxon>
        <taxon>Burkholderiales</taxon>
        <taxon>Comamonadaceae</taxon>
        <taxon>Acidovorax</taxon>
    </lineage>
</organism>